<dbReference type="GeneTree" id="ENSGT01050000245173"/>
<evidence type="ECO:0000313" key="3">
    <source>
        <dbReference type="Proteomes" id="UP000028761"/>
    </source>
</evidence>
<dbReference type="OMA" id="WWEPGRR"/>
<organism evidence="2 3">
    <name type="scientific">Papio anubis</name>
    <name type="common">Olive baboon</name>
    <dbReference type="NCBI Taxonomy" id="9555"/>
    <lineage>
        <taxon>Eukaryota</taxon>
        <taxon>Metazoa</taxon>
        <taxon>Chordata</taxon>
        <taxon>Craniata</taxon>
        <taxon>Vertebrata</taxon>
        <taxon>Euteleostomi</taxon>
        <taxon>Mammalia</taxon>
        <taxon>Eutheria</taxon>
        <taxon>Euarchontoglires</taxon>
        <taxon>Primates</taxon>
        <taxon>Haplorrhini</taxon>
        <taxon>Catarrhini</taxon>
        <taxon>Cercopithecidae</taxon>
        <taxon>Cercopithecinae</taxon>
        <taxon>Papio</taxon>
    </lineage>
</organism>
<accession>A0A8I5NFK2</accession>
<protein>
    <submittedName>
        <fullName evidence="2">Uncharacterized protein</fullName>
    </submittedName>
</protein>
<feature type="region of interest" description="Disordered" evidence="1">
    <location>
        <begin position="33"/>
        <end position="53"/>
    </location>
</feature>
<name>A0A8I5NFK2_PAPAN</name>
<reference evidence="2" key="3">
    <citation type="submission" date="2025-09" db="UniProtKB">
        <authorList>
            <consortium name="Ensembl"/>
        </authorList>
    </citation>
    <scope>IDENTIFICATION</scope>
</reference>
<sequence>KLIACGRARWLKPVIPALWEAEAGAVAHACNPSTLGGRGGRITRSGDRDHGETPSLLKIQKISRARLWAPVVPATREAEAGEWREPGRRSLQ</sequence>
<proteinExistence type="predicted"/>
<dbReference type="AlphaFoldDB" id="A0A8I5NFK2"/>
<reference evidence="2 3" key="1">
    <citation type="submission" date="2012-03" db="EMBL/GenBank/DDBJ databases">
        <title>Whole Genome Assembly of Papio anubis.</title>
        <authorList>
            <person name="Liu Y.L."/>
            <person name="Abraham K.A."/>
            <person name="Akbar H.A."/>
            <person name="Ali S.A."/>
            <person name="Anosike U.A."/>
            <person name="Aqrawi P.A."/>
            <person name="Arias F.A."/>
            <person name="Attaway T.A."/>
            <person name="Awwad R.A."/>
            <person name="Babu C.B."/>
            <person name="Bandaranaike D.B."/>
            <person name="Battles P.B."/>
            <person name="Bell A.B."/>
            <person name="Beltran B.B."/>
            <person name="Berhane-Mersha D.B."/>
            <person name="Bess C.B."/>
            <person name="Bickham C.B."/>
            <person name="Bolden T.B."/>
            <person name="Carter K.C."/>
            <person name="Chau D.C."/>
            <person name="Chavez A.C."/>
            <person name="Clerc-Blankenburg K.C."/>
            <person name="Coyle M.C."/>
            <person name="Dao M.D."/>
            <person name="Davila M.L.D."/>
            <person name="Davy-Carroll L.D."/>
            <person name="Denson S.D."/>
            <person name="Dinh H.D."/>
            <person name="Fernandez S.F."/>
            <person name="Fernando P.F."/>
            <person name="Forbes L.F."/>
            <person name="Francis C.F."/>
            <person name="Francisco L.F."/>
            <person name="Fu Q.F."/>
            <person name="Garcia-Iii R.G."/>
            <person name="Garrett T.G."/>
            <person name="Gross S.G."/>
            <person name="Gubbala S.G."/>
            <person name="Hirani K.H."/>
            <person name="Hogues M.H."/>
            <person name="Hollins B.H."/>
            <person name="Jackson L.J."/>
            <person name="Javaid M.J."/>
            <person name="Jhangiani S.J."/>
            <person name="Johnson A.J."/>
            <person name="Johnson B.J."/>
            <person name="Jones J.J."/>
            <person name="Joshi V.J."/>
            <person name="Kalu J.K."/>
            <person name="Khan N.K."/>
            <person name="Korchina V.K."/>
            <person name="Kovar C.K."/>
            <person name="Lago L.L."/>
            <person name="Lara F.L."/>
            <person name="Le T.-K.L."/>
            <person name="Lee S.L."/>
            <person name="Legall-Iii F.L."/>
            <person name="Lemon S.L."/>
            <person name="Liu J.L."/>
            <person name="Liu Y.-S.L."/>
            <person name="Liyanage D.L."/>
            <person name="Lopez J.L."/>
            <person name="Lorensuhewa L.L."/>
            <person name="Mata R.M."/>
            <person name="Mathew T.M."/>
            <person name="Mercado C.M."/>
            <person name="Mercado I.M."/>
            <person name="Morales K.M."/>
            <person name="Morgan M.M."/>
            <person name="Munidasa M.M."/>
            <person name="Ngo D.N."/>
            <person name="Nguyen L.N."/>
            <person name="Nguyen T.N."/>
            <person name="Nguyen N.N."/>
            <person name="Obregon M.O."/>
            <person name="Okwuonu G.O."/>
            <person name="Ongeri F.O."/>
            <person name="Onwere C.O."/>
            <person name="Osifeso I.O."/>
            <person name="Parra A.P."/>
            <person name="Patil S.P."/>
            <person name="Perez A.P."/>
            <person name="Perez Y.P."/>
            <person name="Pham C.P."/>
            <person name="Pu L.-L.P."/>
            <person name="Puazo M.P."/>
            <person name="Quiroz J.Q."/>
            <person name="Rouhana J.R."/>
            <person name="Ruiz M.R."/>
            <person name="Ruiz S.-J.R."/>
            <person name="Saada N.S."/>
            <person name="Santibanez J.S."/>
            <person name="Scheel M.S."/>
            <person name="Schneider B.S."/>
            <person name="Simmons D.S."/>
            <person name="Sisson I.S."/>
            <person name="Tang L.-Y.T."/>
            <person name="Thornton R.T."/>
            <person name="Tisius J.T."/>
            <person name="Toledanes G.T."/>
            <person name="Trejos Z.T."/>
            <person name="Usmani K.U."/>
            <person name="Varghese R.V."/>
            <person name="Vattathil S.V."/>
            <person name="Vee V.V."/>
            <person name="Walker D.W."/>
            <person name="Weissenberger G.W."/>
            <person name="White C.W."/>
            <person name="Williams A.W."/>
            <person name="Woodworth J.W."/>
            <person name="Wright R.W."/>
            <person name="Zhu Y.Z."/>
            <person name="Han Y.H."/>
            <person name="Newsham I.N."/>
            <person name="Nazareth L.N."/>
            <person name="Worley K.W."/>
            <person name="Muzny D.M."/>
            <person name="Rogers J.R."/>
            <person name="Gibbs R.G."/>
        </authorList>
    </citation>
    <scope>NUCLEOTIDE SEQUENCE [LARGE SCALE GENOMIC DNA]</scope>
</reference>
<keyword evidence="3" id="KW-1185">Reference proteome</keyword>
<evidence type="ECO:0000313" key="2">
    <source>
        <dbReference type="Ensembl" id="ENSPANP00000059190.1"/>
    </source>
</evidence>
<dbReference type="Ensembl" id="ENSPANT00000071833.1">
    <property type="protein sequence ID" value="ENSPANP00000059190.1"/>
    <property type="gene ID" value="ENSPANG00000045654.1"/>
</dbReference>
<dbReference type="Proteomes" id="UP000028761">
    <property type="component" value="Chromosome 6"/>
</dbReference>
<evidence type="ECO:0000256" key="1">
    <source>
        <dbReference type="SAM" id="MobiDB-lite"/>
    </source>
</evidence>
<reference evidence="2" key="2">
    <citation type="submission" date="2025-08" db="UniProtKB">
        <authorList>
            <consortium name="Ensembl"/>
        </authorList>
    </citation>
    <scope>IDENTIFICATION</scope>
</reference>